<accession>A0A0P4W005</accession>
<dbReference type="InterPro" id="IPR013786">
    <property type="entry name" value="AcylCoA_DH/ox_N"/>
</dbReference>
<dbReference type="InterPro" id="IPR037069">
    <property type="entry name" value="AcylCoA_DH/ox_N_sf"/>
</dbReference>
<evidence type="ECO:0000259" key="1">
    <source>
        <dbReference type="Pfam" id="PF02771"/>
    </source>
</evidence>
<dbReference type="GO" id="GO:0016627">
    <property type="term" value="F:oxidoreductase activity, acting on the CH-CH group of donors"/>
    <property type="evidence" value="ECO:0007669"/>
    <property type="project" value="InterPro"/>
</dbReference>
<organism evidence="2">
    <name type="scientific">Scylla olivacea</name>
    <name type="common">Orange mud crab</name>
    <name type="synonym">Cancer olivacea</name>
    <dbReference type="NCBI Taxonomy" id="85551"/>
    <lineage>
        <taxon>Eukaryota</taxon>
        <taxon>Metazoa</taxon>
        <taxon>Ecdysozoa</taxon>
        <taxon>Arthropoda</taxon>
        <taxon>Crustacea</taxon>
        <taxon>Multicrustacea</taxon>
        <taxon>Malacostraca</taxon>
        <taxon>Eumalacostraca</taxon>
        <taxon>Eucarida</taxon>
        <taxon>Decapoda</taxon>
        <taxon>Pleocyemata</taxon>
        <taxon>Brachyura</taxon>
        <taxon>Eubrachyura</taxon>
        <taxon>Portunoidea</taxon>
        <taxon>Portunidae</taxon>
        <taxon>Portuninae</taxon>
        <taxon>Scylla</taxon>
    </lineage>
</organism>
<evidence type="ECO:0000313" key="2">
    <source>
        <dbReference type="EMBL" id="JAI59612.1"/>
    </source>
</evidence>
<reference evidence="2" key="1">
    <citation type="submission" date="2015-09" db="EMBL/GenBank/DDBJ databases">
        <title>Scylla olivacea transcriptome.</title>
        <authorList>
            <person name="Ikhwanuddin M."/>
        </authorList>
    </citation>
    <scope>NUCLEOTIDE SEQUENCE</scope>
</reference>
<dbReference type="GO" id="GO:0050660">
    <property type="term" value="F:flavin adenine dinucleotide binding"/>
    <property type="evidence" value="ECO:0007669"/>
    <property type="project" value="InterPro"/>
</dbReference>
<dbReference type="PANTHER" id="PTHR43831">
    <property type="entry name" value="ISOBUTYRYL-COA DEHYDROGENASE"/>
    <property type="match status" value="1"/>
</dbReference>
<dbReference type="AlphaFoldDB" id="A0A0P4W005"/>
<sequence length="119" mass="13228">MKKWGKGEYWGVSSDYDPEWLLTEKQKKLRDDLIELCRVKIRPNAVHCDKEYVFPRESLNAMAELGLLGLVVPEELGGLGENHKFAAVIVETIARYGCPSTAMVYGESVMGRVLVAGGV</sequence>
<dbReference type="InterPro" id="IPR009100">
    <property type="entry name" value="AcylCoA_DH/oxidase_NM_dom_sf"/>
</dbReference>
<dbReference type="InterPro" id="IPR052547">
    <property type="entry name" value="Mito_Isobutyryl-CoADH"/>
</dbReference>
<name>A0A0P4W005_SCYOL</name>
<dbReference type="Gene3D" id="1.10.540.10">
    <property type="entry name" value="Acyl-CoA dehydrogenase/oxidase, N-terminal domain"/>
    <property type="match status" value="1"/>
</dbReference>
<dbReference type="SUPFAM" id="SSF56645">
    <property type="entry name" value="Acyl-CoA dehydrogenase NM domain-like"/>
    <property type="match status" value="1"/>
</dbReference>
<proteinExistence type="predicted"/>
<feature type="domain" description="Acyl-CoA dehydrogenase/oxidase N-terminal" evidence="1">
    <location>
        <begin position="23"/>
        <end position="110"/>
    </location>
</feature>
<dbReference type="PANTHER" id="PTHR43831:SF1">
    <property type="entry name" value="ISOBUTYRYL-COA DEHYDROGENASE, MITOCHONDRIAL"/>
    <property type="match status" value="1"/>
</dbReference>
<dbReference type="EMBL" id="GDRN01095067">
    <property type="protein sequence ID" value="JAI59612.1"/>
    <property type="molecule type" value="Transcribed_RNA"/>
</dbReference>
<protein>
    <recommendedName>
        <fullName evidence="1">Acyl-CoA dehydrogenase/oxidase N-terminal domain-containing protein</fullName>
    </recommendedName>
</protein>
<dbReference type="Pfam" id="PF02771">
    <property type="entry name" value="Acyl-CoA_dh_N"/>
    <property type="match status" value="1"/>
</dbReference>